<name>A0AAV0ZWP5_VICFA</name>
<evidence type="ECO:0000313" key="1">
    <source>
        <dbReference type="EMBL" id="CAI8601348.1"/>
    </source>
</evidence>
<dbReference type="EMBL" id="OX451737">
    <property type="protein sequence ID" value="CAI8601348.1"/>
    <property type="molecule type" value="Genomic_DNA"/>
</dbReference>
<keyword evidence="2" id="KW-1185">Reference proteome</keyword>
<gene>
    <name evidence="1" type="ORF">VFH_II268240</name>
</gene>
<dbReference type="AlphaFoldDB" id="A0AAV0ZWP5"/>
<reference evidence="1 2" key="1">
    <citation type="submission" date="2023-01" db="EMBL/GenBank/DDBJ databases">
        <authorList>
            <person name="Kreplak J."/>
        </authorList>
    </citation>
    <scope>NUCLEOTIDE SEQUENCE [LARGE SCALE GENOMIC DNA]</scope>
</reference>
<sequence>MHHRFVRLKLVSPLSSALFQSSPSPIHPQSAAVLLLSMLISTNHQYHVSIKLHIHSTSSVDIINTAVSFKFRSFTLPLYSLVISRSTPLCRATPIITSVYLLFCFRVIFQMRQKINDPEKMSRDGNERRLKMKIVGSVVERWRGDYEDVKESEDKIQREFELLDLSEKLLNRVLSPFPFY</sequence>
<protein>
    <submittedName>
        <fullName evidence="1">Uncharacterized protein</fullName>
    </submittedName>
</protein>
<evidence type="ECO:0000313" key="2">
    <source>
        <dbReference type="Proteomes" id="UP001157006"/>
    </source>
</evidence>
<dbReference type="Proteomes" id="UP001157006">
    <property type="component" value="Chromosome 2"/>
</dbReference>
<proteinExistence type="predicted"/>
<organism evidence="1 2">
    <name type="scientific">Vicia faba</name>
    <name type="common">Broad bean</name>
    <name type="synonym">Faba vulgaris</name>
    <dbReference type="NCBI Taxonomy" id="3906"/>
    <lineage>
        <taxon>Eukaryota</taxon>
        <taxon>Viridiplantae</taxon>
        <taxon>Streptophyta</taxon>
        <taxon>Embryophyta</taxon>
        <taxon>Tracheophyta</taxon>
        <taxon>Spermatophyta</taxon>
        <taxon>Magnoliopsida</taxon>
        <taxon>eudicotyledons</taxon>
        <taxon>Gunneridae</taxon>
        <taxon>Pentapetalae</taxon>
        <taxon>rosids</taxon>
        <taxon>fabids</taxon>
        <taxon>Fabales</taxon>
        <taxon>Fabaceae</taxon>
        <taxon>Papilionoideae</taxon>
        <taxon>50 kb inversion clade</taxon>
        <taxon>NPAAA clade</taxon>
        <taxon>Hologalegina</taxon>
        <taxon>IRL clade</taxon>
        <taxon>Fabeae</taxon>
        <taxon>Vicia</taxon>
    </lineage>
</organism>
<accession>A0AAV0ZWP5</accession>